<proteinExistence type="predicted"/>
<evidence type="ECO:0000313" key="7">
    <source>
        <dbReference type="EMBL" id="VAW66046.1"/>
    </source>
</evidence>
<evidence type="ECO:0008006" key="8">
    <source>
        <dbReference type="Google" id="ProtNLM"/>
    </source>
</evidence>
<dbReference type="GO" id="GO:0005886">
    <property type="term" value="C:plasma membrane"/>
    <property type="evidence" value="ECO:0007669"/>
    <property type="project" value="UniProtKB-SubCell"/>
</dbReference>
<organism evidence="7">
    <name type="scientific">hydrothermal vent metagenome</name>
    <dbReference type="NCBI Taxonomy" id="652676"/>
    <lineage>
        <taxon>unclassified sequences</taxon>
        <taxon>metagenomes</taxon>
        <taxon>ecological metagenomes</taxon>
    </lineage>
</organism>
<evidence type="ECO:0000256" key="6">
    <source>
        <dbReference type="SAM" id="Phobius"/>
    </source>
</evidence>
<evidence type="ECO:0000256" key="5">
    <source>
        <dbReference type="ARBA" id="ARBA00023136"/>
    </source>
</evidence>
<accession>A0A3B0YCE7</accession>
<evidence type="ECO:0000256" key="1">
    <source>
        <dbReference type="ARBA" id="ARBA00004651"/>
    </source>
</evidence>
<feature type="transmembrane region" description="Helical" evidence="6">
    <location>
        <begin position="56"/>
        <end position="78"/>
    </location>
</feature>
<dbReference type="Pfam" id="PF03899">
    <property type="entry name" value="ATP-synt_I"/>
    <property type="match status" value="1"/>
</dbReference>
<dbReference type="InterPro" id="IPR005598">
    <property type="entry name" value="ATP_synth_I"/>
</dbReference>
<keyword evidence="2" id="KW-1003">Cell membrane</keyword>
<reference evidence="7" key="1">
    <citation type="submission" date="2018-06" db="EMBL/GenBank/DDBJ databases">
        <authorList>
            <person name="Zhirakovskaya E."/>
        </authorList>
    </citation>
    <scope>NUCLEOTIDE SEQUENCE</scope>
</reference>
<evidence type="ECO:0000256" key="2">
    <source>
        <dbReference type="ARBA" id="ARBA00022475"/>
    </source>
</evidence>
<keyword evidence="3 6" id="KW-0812">Transmembrane</keyword>
<gene>
    <name evidence="7" type="ORF">MNBD_GAMMA08-1705</name>
</gene>
<feature type="transmembrane region" description="Helical" evidence="6">
    <location>
        <begin position="85"/>
        <end position="106"/>
    </location>
</feature>
<keyword evidence="4 6" id="KW-1133">Transmembrane helix</keyword>
<evidence type="ECO:0000256" key="4">
    <source>
        <dbReference type="ARBA" id="ARBA00022989"/>
    </source>
</evidence>
<evidence type="ECO:0000256" key="3">
    <source>
        <dbReference type="ARBA" id="ARBA00022692"/>
    </source>
</evidence>
<name>A0A3B0YCE7_9ZZZZ</name>
<dbReference type="AlphaFoldDB" id="A0A3B0YCE7"/>
<sequence length="123" mass="13546">MSGFAGLLGLFFSQSMAVSVFAGAIIASLANSYFAWKVFYKAKSAANDAQPAQILTTYYGAEVGKIILTVMLFVTAFNAIKQLNVIALMCAYLFITMIPMLVSFFINTDEDDANKNWRDENVE</sequence>
<protein>
    <recommendedName>
        <fullName evidence="8">ATP synthase protein I</fullName>
    </recommendedName>
</protein>
<keyword evidence="5 6" id="KW-0472">Membrane</keyword>
<comment type="subcellular location">
    <subcellularLocation>
        <location evidence="1">Cell membrane</location>
        <topology evidence="1">Multi-pass membrane protein</topology>
    </subcellularLocation>
</comment>
<dbReference type="EMBL" id="UOFH01000335">
    <property type="protein sequence ID" value="VAW66046.1"/>
    <property type="molecule type" value="Genomic_DNA"/>
</dbReference>